<dbReference type="PANTHER" id="PTHR31687">
    <property type="match status" value="1"/>
</dbReference>
<dbReference type="Pfam" id="PF07958">
    <property type="entry name" value="DUF1688"/>
    <property type="match status" value="1"/>
</dbReference>
<sequence length="441" mass="48996">MVCTTCQDPVKYLQSLKAVRERANVVFDLATQQKLRHFDYDAEKLQEVANYVSELIRRDYSSFMDVPPHGRWRSYCVKLEDGQRDLVKEHVEAWRADGADPTECCRRVIDLFVVSVLIDAGAGPAWTFKDPLFSQPLCRTEGLGMAAIRMFESGSFSSDSSQPYQADSVALKAFTDESLLRGFQVSDSNPLLGAESRAQLLRNLGQALEANPDFFGSENPRPGNMVDYLIKNKVGGSVSMDRLWEVIMDGFKSVWPATRTKLDGVSLGDVWACDTLQNSPTDPLDSSDPSQLVPFHKLSQWLCWSLSEAIIYLGGIKIDGLHNLTGLPEYRNGGLFVDMGVLTLKAEDNKRGLEAAGKGHYAIPLFEVSDPVIVEWRAMTVALLDKIHELVCKDHGLEKETYSLANILEGGTWKAGREVAAKKRPDTKEPPINIVSDGTVF</sequence>
<evidence type="ECO:0008006" key="3">
    <source>
        <dbReference type="Google" id="ProtNLM"/>
    </source>
</evidence>
<evidence type="ECO:0000313" key="1">
    <source>
        <dbReference type="EMBL" id="KAJ1921251.1"/>
    </source>
</evidence>
<dbReference type="OrthoDB" id="2153176at2759"/>
<name>A0A9W8A271_9FUNG</name>
<evidence type="ECO:0000313" key="2">
    <source>
        <dbReference type="Proteomes" id="UP001150538"/>
    </source>
</evidence>
<keyword evidence="2" id="KW-1185">Reference proteome</keyword>
<protein>
    <recommendedName>
        <fullName evidence="3">DUF1688 domain-containing protein</fullName>
    </recommendedName>
</protein>
<dbReference type="EMBL" id="JANBPU010000006">
    <property type="protein sequence ID" value="KAJ1921251.1"/>
    <property type="molecule type" value="Genomic_DNA"/>
</dbReference>
<dbReference type="PANTHER" id="PTHR31687:SF3">
    <property type="entry name" value="PROTEIN URG3"/>
    <property type="match status" value="1"/>
</dbReference>
<accession>A0A9W8A271</accession>
<organism evidence="1 2">
    <name type="scientific">Mycoemilia scoparia</name>
    <dbReference type="NCBI Taxonomy" id="417184"/>
    <lineage>
        <taxon>Eukaryota</taxon>
        <taxon>Fungi</taxon>
        <taxon>Fungi incertae sedis</taxon>
        <taxon>Zoopagomycota</taxon>
        <taxon>Kickxellomycotina</taxon>
        <taxon>Kickxellomycetes</taxon>
        <taxon>Kickxellales</taxon>
        <taxon>Kickxellaceae</taxon>
        <taxon>Mycoemilia</taxon>
    </lineage>
</organism>
<reference evidence="1" key="1">
    <citation type="submission" date="2022-07" db="EMBL/GenBank/DDBJ databases">
        <title>Phylogenomic reconstructions and comparative analyses of Kickxellomycotina fungi.</title>
        <authorList>
            <person name="Reynolds N.K."/>
            <person name="Stajich J.E."/>
            <person name="Barry K."/>
            <person name="Grigoriev I.V."/>
            <person name="Crous P."/>
            <person name="Smith M.E."/>
        </authorList>
    </citation>
    <scope>NUCLEOTIDE SEQUENCE</scope>
    <source>
        <strain evidence="1">NBRC 100468</strain>
    </source>
</reference>
<proteinExistence type="predicted"/>
<gene>
    <name evidence="1" type="ORF">H4219_000850</name>
</gene>
<comment type="caution">
    <text evidence="1">The sequence shown here is derived from an EMBL/GenBank/DDBJ whole genome shotgun (WGS) entry which is preliminary data.</text>
</comment>
<dbReference type="AlphaFoldDB" id="A0A9W8A271"/>
<dbReference type="Proteomes" id="UP001150538">
    <property type="component" value="Unassembled WGS sequence"/>
</dbReference>
<dbReference type="InterPro" id="IPR012469">
    <property type="entry name" value="DUF1688"/>
</dbReference>